<feature type="domain" description="Peptidase M15C" evidence="1">
    <location>
        <begin position="92"/>
        <end position="160"/>
    </location>
</feature>
<evidence type="ECO:0000313" key="2">
    <source>
        <dbReference type="EMBL" id="SOC44222.1"/>
    </source>
</evidence>
<keyword evidence="3" id="KW-1185">Reference proteome</keyword>
<dbReference type="SUPFAM" id="SSF55166">
    <property type="entry name" value="Hedgehog/DD-peptidase"/>
    <property type="match status" value="1"/>
</dbReference>
<dbReference type="PANTHER" id="PTHR34385">
    <property type="entry name" value="D-ALANYL-D-ALANINE CARBOXYPEPTIDASE"/>
    <property type="match status" value="1"/>
</dbReference>
<dbReference type="InterPro" id="IPR039561">
    <property type="entry name" value="Peptidase_M15C"/>
</dbReference>
<evidence type="ECO:0000313" key="3">
    <source>
        <dbReference type="Proteomes" id="UP000219412"/>
    </source>
</evidence>
<dbReference type="EMBL" id="OBQF01000006">
    <property type="protein sequence ID" value="SOC44222.1"/>
    <property type="molecule type" value="Genomic_DNA"/>
</dbReference>
<evidence type="ECO:0000259" key="1">
    <source>
        <dbReference type="Pfam" id="PF13539"/>
    </source>
</evidence>
<sequence>MQHSFKKYSQILLGAALLLTLSLTYGGKAKAASDGVYYGLHPEVAEKAALVKQIAADQGILIRYTDGYRSFEHQDALYNQGRTTEGQVVTNARGGESYHNYGLAIDFVLTDHYGNAYWSLDRDANGNGVSDWEDVGNIAKSVGFNWGGDWTSFPDYPHLQLDYGMTLADLQYWYNQGYYQFAY</sequence>
<dbReference type="AlphaFoldDB" id="A0A285UQW4"/>
<dbReference type="PANTHER" id="PTHR34385:SF1">
    <property type="entry name" value="PEPTIDOGLYCAN L-ALANYL-D-GLUTAMATE ENDOPEPTIDASE CWLK"/>
    <property type="match status" value="1"/>
</dbReference>
<dbReference type="Proteomes" id="UP000219412">
    <property type="component" value="Unassembled WGS sequence"/>
</dbReference>
<gene>
    <name evidence="2" type="ORF">SAMN05878391_2245</name>
</gene>
<dbReference type="RefSeq" id="WP_245844661.1">
    <property type="nucleotide sequence ID" value="NZ_OBQF01000006.1"/>
</dbReference>
<accession>A0A285UQW4</accession>
<name>A0A285UQW4_9STAP</name>
<reference evidence="3" key="1">
    <citation type="submission" date="2017-08" db="EMBL/GenBank/DDBJ databases">
        <authorList>
            <person name="Varghese N."/>
            <person name="Submissions S."/>
        </authorList>
    </citation>
    <scope>NUCLEOTIDE SEQUENCE [LARGE SCALE GENOMIC DNA]</scope>
    <source>
        <strain evidence="3">DSM 23173</strain>
    </source>
</reference>
<dbReference type="Pfam" id="PF13539">
    <property type="entry name" value="Peptidase_M15_4"/>
    <property type="match status" value="1"/>
</dbReference>
<dbReference type="CDD" id="cd14845">
    <property type="entry name" value="L-Ala-D-Glu_peptidase_like"/>
    <property type="match status" value="1"/>
</dbReference>
<dbReference type="InterPro" id="IPR009045">
    <property type="entry name" value="Zn_M74/Hedgehog-like"/>
</dbReference>
<dbReference type="GO" id="GO:0008233">
    <property type="term" value="F:peptidase activity"/>
    <property type="evidence" value="ECO:0007669"/>
    <property type="project" value="InterPro"/>
</dbReference>
<organism evidence="2 3">
    <name type="scientific">Salinicoccus kekensis</name>
    <dbReference type="NCBI Taxonomy" id="714307"/>
    <lineage>
        <taxon>Bacteria</taxon>
        <taxon>Bacillati</taxon>
        <taxon>Bacillota</taxon>
        <taxon>Bacilli</taxon>
        <taxon>Bacillales</taxon>
        <taxon>Staphylococcaceae</taxon>
        <taxon>Salinicoccus</taxon>
    </lineage>
</organism>
<dbReference type="Gene3D" id="3.30.1380.10">
    <property type="match status" value="1"/>
</dbReference>
<protein>
    <submittedName>
        <fullName evidence="2">Peptidoglycan L-alanyl-D-glutamate endopeptidase CwlK</fullName>
    </submittedName>
</protein>
<dbReference type="InterPro" id="IPR052179">
    <property type="entry name" value="DD-CPase-like"/>
</dbReference>
<proteinExistence type="predicted"/>